<evidence type="ECO:0000256" key="6">
    <source>
        <dbReference type="ARBA" id="ARBA00022786"/>
    </source>
</evidence>
<keyword evidence="7" id="KW-0862">Zinc</keyword>
<evidence type="ECO:0000256" key="4">
    <source>
        <dbReference type="ARBA" id="ARBA00022723"/>
    </source>
</evidence>
<comment type="caution">
    <text evidence="11">The sequence shown here is derived from an EMBL/GenBank/DDBJ whole genome shotgun (WGS) entry which is preliminary data.</text>
</comment>
<feature type="region of interest" description="Disordered" evidence="9">
    <location>
        <begin position="36"/>
        <end position="62"/>
    </location>
</feature>
<keyword evidence="3" id="KW-0808">Transferase</keyword>
<evidence type="ECO:0000256" key="2">
    <source>
        <dbReference type="ARBA" id="ARBA00012483"/>
    </source>
</evidence>
<accession>A0A5A7QIB5</accession>
<dbReference type="InterPro" id="IPR045191">
    <property type="entry name" value="MBR1/2-like"/>
</dbReference>
<dbReference type="GO" id="GO:0008270">
    <property type="term" value="F:zinc ion binding"/>
    <property type="evidence" value="ECO:0007669"/>
    <property type="project" value="UniProtKB-KW"/>
</dbReference>
<dbReference type="GO" id="GO:0061630">
    <property type="term" value="F:ubiquitin protein ligase activity"/>
    <property type="evidence" value="ECO:0007669"/>
    <property type="project" value="UniProtKB-EC"/>
</dbReference>
<dbReference type="InterPro" id="IPR013083">
    <property type="entry name" value="Znf_RING/FYVE/PHD"/>
</dbReference>
<evidence type="ECO:0000313" key="11">
    <source>
        <dbReference type="EMBL" id="GER44834.1"/>
    </source>
</evidence>
<keyword evidence="4" id="KW-0479">Metal-binding</keyword>
<dbReference type="AlphaFoldDB" id="A0A5A7QIB5"/>
<evidence type="ECO:0000259" key="10">
    <source>
        <dbReference type="PROSITE" id="PS50089"/>
    </source>
</evidence>
<organism evidence="11 12">
    <name type="scientific">Striga asiatica</name>
    <name type="common">Asiatic witchweed</name>
    <name type="synonym">Buchnera asiatica</name>
    <dbReference type="NCBI Taxonomy" id="4170"/>
    <lineage>
        <taxon>Eukaryota</taxon>
        <taxon>Viridiplantae</taxon>
        <taxon>Streptophyta</taxon>
        <taxon>Embryophyta</taxon>
        <taxon>Tracheophyta</taxon>
        <taxon>Spermatophyta</taxon>
        <taxon>Magnoliopsida</taxon>
        <taxon>eudicotyledons</taxon>
        <taxon>Gunneridae</taxon>
        <taxon>Pentapetalae</taxon>
        <taxon>asterids</taxon>
        <taxon>lamiids</taxon>
        <taxon>Lamiales</taxon>
        <taxon>Orobanchaceae</taxon>
        <taxon>Buchnereae</taxon>
        <taxon>Striga</taxon>
    </lineage>
</organism>
<dbReference type="PANTHER" id="PTHR22937:SF224">
    <property type="entry name" value="E3 UBIQUITIN-PROTEIN LIGASE MBR1-RELATED"/>
    <property type="match status" value="1"/>
</dbReference>
<dbReference type="EMBL" id="BKCP01007104">
    <property type="protein sequence ID" value="GER44834.1"/>
    <property type="molecule type" value="Genomic_DNA"/>
</dbReference>
<feature type="domain" description="RING-type" evidence="10">
    <location>
        <begin position="225"/>
        <end position="266"/>
    </location>
</feature>
<dbReference type="SMART" id="SM00184">
    <property type="entry name" value="RING"/>
    <property type="match status" value="1"/>
</dbReference>
<feature type="compositionally biased region" description="Polar residues" evidence="9">
    <location>
        <begin position="36"/>
        <end position="60"/>
    </location>
</feature>
<dbReference type="EC" id="2.3.2.27" evidence="2"/>
<dbReference type="OrthoDB" id="8062037at2759"/>
<dbReference type="PROSITE" id="PS50089">
    <property type="entry name" value="ZF_RING_2"/>
    <property type="match status" value="1"/>
</dbReference>
<dbReference type="Gene3D" id="3.30.40.10">
    <property type="entry name" value="Zinc/RING finger domain, C3HC4 (zinc finger)"/>
    <property type="match status" value="1"/>
</dbReference>
<evidence type="ECO:0000313" key="12">
    <source>
        <dbReference type="Proteomes" id="UP000325081"/>
    </source>
</evidence>
<evidence type="ECO:0000256" key="9">
    <source>
        <dbReference type="SAM" id="MobiDB-lite"/>
    </source>
</evidence>
<name>A0A5A7QIB5_STRAF</name>
<dbReference type="PANTHER" id="PTHR22937">
    <property type="entry name" value="E3 UBIQUITIN-PROTEIN LIGASE RNF165"/>
    <property type="match status" value="1"/>
</dbReference>
<dbReference type="SUPFAM" id="SSF57850">
    <property type="entry name" value="RING/U-box"/>
    <property type="match status" value="1"/>
</dbReference>
<evidence type="ECO:0000256" key="1">
    <source>
        <dbReference type="ARBA" id="ARBA00000900"/>
    </source>
</evidence>
<evidence type="ECO:0000256" key="5">
    <source>
        <dbReference type="ARBA" id="ARBA00022771"/>
    </source>
</evidence>
<dbReference type="InterPro" id="IPR001841">
    <property type="entry name" value="Znf_RING"/>
</dbReference>
<dbReference type="Proteomes" id="UP000325081">
    <property type="component" value="Unassembled WGS sequence"/>
</dbReference>
<proteinExistence type="predicted"/>
<keyword evidence="6" id="KW-0833">Ubl conjugation pathway</keyword>
<comment type="catalytic activity">
    <reaction evidence="1">
        <text>S-ubiquitinyl-[E2 ubiquitin-conjugating enzyme]-L-cysteine + [acceptor protein]-L-lysine = [E2 ubiquitin-conjugating enzyme]-L-cysteine + N(6)-ubiquitinyl-[acceptor protein]-L-lysine.</text>
        <dbReference type="EC" id="2.3.2.27"/>
    </reaction>
</comment>
<evidence type="ECO:0000256" key="8">
    <source>
        <dbReference type="PROSITE-ProRule" id="PRU00175"/>
    </source>
</evidence>
<dbReference type="Pfam" id="PF13639">
    <property type="entry name" value="zf-RING_2"/>
    <property type="match status" value="1"/>
</dbReference>
<evidence type="ECO:0000256" key="3">
    <source>
        <dbReference type="ARBA" id="ARBA00022679"/>
    </source>
</evidence>
<sequence>MSSSGSSNTRSYHGHAADNNCHRNLEAMLPHNLYNSGSSTNINDDSERSSATCISPSSSRGMAISETHPTNLVGGDNSRIPFLPHEIMMSSRSPLGSSSNDEVAGTRVRTGLQFSAEAPGGRFNARDASLTDEEREILIDQVFNLMQMDDQFLPEDNIPTDPYVSRYGESRDIYRDMRLDIDSMSYEELLTLEENIGNVNSGVSRTKIRGSMRQWKYAVPDLKLCCICQEDYAAGDDAGKLDCGHEFHTGCIERWLVLKNVCPICKVTAIGT</sequence>
<evidence type="ECO:0000256" key="7">
    <source>
        <dbReference type="ARBA" id="ARBA00022833"/>
    </source>
</evidence>
<reference evidence="12" key="1">
    <citation type="journal article" date="2019" name="Curr. Biol.">
        <title>Genome Sequence of Striga asiatica Provides Insight into the Evolution of Plant Parasitism.</title>
        <authorList>
            <person name="Yoshida S."/>
            <person name="Kim S."/>
            <person name="Wafula E.K."/>
            <person name="Tanskanen J."/>
            <person name="Kim Y.M."/>
            <person name="Honaas L."/>
            <person name="Yang Z."/>
            <person name="Spallek T."/>
            <person name="Conn C.E."/>
            <person name="Ichihashi Y."/>
            <person name="Cheong K."/>
            <person name="Cui S."/>
            <person name="Der J.P."/>
            <person name="Gundlach H."/>
            <person name="Jiao Y."/>
            <person name="Hori C."/>
            <person name="Ishida J.K."/>
            <person name="Kasahara H."/>
            <person name="Kiba T."/>
            <person name="Kim M.S."/>
            <person name="Koo N."/>
            <person name="Laohavisit A."/>
            <person name="Lee Y.H."/>
            <person name="Lumba S."/>
            <person name="McCourt P."/>
            <person name="Mortimer J.C."/>
            <person name="Mutuku J.M."/>
            <person name="Nomura T."/>
            <person name="Sasaki-Sekimoto Y."/>
            <person name="Seto Y."/>
            <person name="Wang Y."/>
            <person name="Wakatake T."/>
            <person name="Sakakibara H."/>
            <person name="Demura T."/>
            <person name="Yamaguchi S."/>
            <person name="Yoneyama K."/>
            <person name="Manabe R.I."/>
            <person name="Nelson D.C."/>
            <person name="Schulman A.H."/>
            <person name="Timko M.P."/>
            <person name="dePamphilis C.W."/>
            <person name="Choi D."/>
            <person name="Shirasu K."/>
        </authorList>
    </citation>
    <scope>NUCLEOTIDE SEQUENCE [LARGE SCALE GENOMIC DNA]</scope>
    <source>
        <strain evidence="12">cv. UVA1</strain>
    </source>
</reference>
<protein>
    <recommendedName>
        <fullName evidence="2">RING-type E3 ubiquitin transferase</fullName>
        <ecNumber evidence="2">2.3.2.27</ecNumber>
    </recommendedName>
</protein>
<keyword evidence="5 8" id="KW-0863">Zinc-finger</keyword>
<gene>
    <name evidence="11" type="ORF">STAS_21754</name>
</gene>
<keyword evidence="12" id="KW-1185">Reference proteome</keyword>